<sequence>MEDGFSSYSSLYDTSSLLQFCNDDSASAASSMEVTDRIASLEQRVQMQEDEIQLLKSALADVVRRLNQSEEQQAMGSRRGPTKARPMIATLPLRPTVNNGTVLPKKGSGTLPSPSGSGSRKDTSNTANRSTVRRANSNEHVGTLTRKDSGDSKVNRTRAGSTGSNSSGKRSDSSKQRDPVFNAEEGYVKMYLKGRPVTMFMPKDQVEGYCLEARAELPGNKLKLDWVYGYRGRDCRSNLYLLPTGETVYFIASVVVLFNVDEQLQRHYTGHTDDIKCLAVHPDKITIATGQVAGTSSDGKHLAPHVRVWDSVSLNTLHILGSGFFDRGLICLSFSKSNGGNTLCVVDDSNDHVLSVWDWQREDRQAEVKCSNESVFAAEFHPTDSNVIVTCGKSHLCFWSLDKGSLVKKQGLFEKQEKPKFVLCVTFAESGDAITGDSSGNIVVWGKGTNRISHVIQGAHEGSIFALCMLRNGTLLSGGKDRRLVSWDSAYQQIQTVEVPELFGPIRTIAEGRGETMLIGTTKNFVLQGNLDGEFMPITQGHTDELWGLAVHPCKPQFLTCGHDRQVSLWHSSTHQHIWTKNLEDAAQSAGFHPTGAVVAIGTQTGRWLVLDTDSKDLVTMHTDGNEQLSAMCYSPDGNFLAIGSHDNYIYIYAVTENGRKYSRVGKCSGHSSFITHLDWSVDSQYLVSNSGDYEILYWIPSVCKQVVSVEATRDIEWATYTCTLGFHVFGLWPDGSDGTDINAACRSCDKSLLVTGDDFGKVHLFSYPCSQFRAPSHVYSGHSSHVTNVTFLHDDSYLVSTGGKDMSVMQWRIV</sequence>
<feature type="compositionally biased region" description="Basic and acidic residues" evidence="9">
    <location>
        <begin position="145"/>
        <end position="154"/>
    </location>
</feature>
<keyword evidence="5" id="KW-0493">Microtubule</keyword>
<evidence type="ECO:0000256" key="9">
    <source>
        <dbReference type="SAM" id="MobiDB-lite"/>
    </source>
</evidence>
<dbReference type="EMBL" id="JAGKHQ010000008">
    <property type="protein sequence ID" value="KAG7510816.1"/>
    <property type="molecule type" value="Genomic_DNA"/>
</dbReference>
<feature type="region of interest" description="Disordered" evidence="9">
    <location>
        <begin position="69"/>
        <end position="180"/>
    </location>
</feature>
<dbReference type="PROSITE" id="PS50294">
    <property type="entry name" value="WD_REPEATS_REGION"/>
    <property type="match status" value="2"/>
</dbReference>
<comment type="similarity">
    <text evidence="2">Belongs to the WD repeat EMAP family.</text>
</comment>
<keyword evidence="6" id="KW-0677">Repeat</keyword>
<comment type="subcellular location">
    <subcellularLocation>
        <location evidence="1">Cytoplasm</location>
        <location evidence="1">Cytoskeleton</location>
    </subcellularLocation>
</comment>
<dbReference type="PANTHER" id="PTHR13720:SF22">
    <property type="entry name" value="ECHINODERM MICROTUBULE-ASSOCIATED PROTEIN-LIKE 1"/>
    <property type="match status" value="1"/>
</dbReference>
<feature type="compositionally biased region" description="Basic and acidic residues" evidence="9">
    <location>
        <begin position="169"/>
        <end position="178"/>
    </location>
</feature>
<keyword evidence="4 8" id="KW-0853">WD repeat</keyword>
<dbReference type="PROSITE" id="PS50082">
    <property type="entry name" value="WD_REPEATS_2"/>
    <property type="match status" value="3"/>
</dbReference>
<dbReference type="InterPro" id="IPR055442">
    <property type="entry name" value="Beta-prop_EML-like_2nd"/>
</dbReference>
<feature type="domain" description="EML-like first beta-propeller" evidence="10">
    <location>
        <begin position="265"/>
        <end position="529"/>
    </location>
</feature>
<evidence type="ECO:0000256" key="1">
    <source>
        <dbReference type="ARBA" id="ARBA00004245"/>
    </source>
</evidence>
<evidence type="ECO:0000256" key="8">
    <source>
        <dbReference type="PROSITE-ProRule" id="PRU00221"/>
    </source>
</evidence>
<evidence type="ECO:0000313" key="13">
    <source>
        <dbReference type="Proteomes" id="UP000693946"/>
    </source>
</evidence>
<proteinExistence type="inferred from homology"/>
<name>A0AAV6S071_SOLSE</name>
<dbReference type="Pfam" id="PF23414">
    <property type="entry name" value="Beta-prop_EML_2"/>
    <property type="match status" value="1"/>
</dbReference>
<dbReference type="CDD" id="cd21947">
    <property type="entry name" value="TD_EMAP1"/>
    <property type="match status" value="1"/>
</dbReference>
<dbReference type="FunFam" id="2.130.10.10:FF:000005">
    <property type="entry name" value="Putative echinoderm microtubule-associated protein-like 1"/>
    <property type="match status" value="1"/>
</dbReference>
<feature type="repeat" description="WD" evidence="8">
    <location>
        <begin position="780"/>
        <end position="815"/>
    </location>
</feature>
<accession>A0AAV6S071</accession>
<dbReference type="InterPro" id="IPR005108">
    <property type="entry name" value="HELP"/>
</dbReference>
<reference evidence="12 13" key="1">
    <citation type="journal article" date="2021" name="Sci. Rep.">
        <title>Chromosome anchoring in Senegalese sole (Solea senegalensis) reveals sex-associated markers and genome rearrangements in flatfish.</title>
        <authorList>
            <person name="Guerrero-Cozar I."/>
            <person name="Gomez-Garrido J."/>
            <person name="Berbel C."/>
            <person name="Martinez-Blanch J.F."/>
            <person name="Alioto T."/>
            <person name="Claros M.G."/>
            <person name="Gagnaire P.A."/>
            <person name="Manchado M."/>
        </authorList>
    </citation>
    <scope>NUCLEOTIDE SEQUENCE [LARGE SCALE GENOMIC DNA]</scope>
    <source>
        <strain evidence="12">Sse05_10M</strain>
    </source>
</reference>
<dbReference type="InterPro" id="IPR001680">
    <property type="entry name" value="WD40_rpt"/>
</dbReference>
<dbReference type="SMART" id="SM00320">
    <property type="entry name" value="WD40"/>
    <property type="match status" value="9"/>
</dbReference>
<feature type="domain" description="EML-like second beta-propeller" evidence="11">
    <location>
        <begin position="546"/>
        <end position="814"/>
    </location>
</feature>
<evidence type="ECO:0000256" key="3">
    <source>
        <dbReference type="ARBA" id="ARBA00022490"/>
    </source>
</evidence>
<protein>
    <submittedName>
        <fullName evidence="12">Echinoderm microtubule-associated protein-like 1 isoform X6</fullName>
    </submittedName>
</protein>
<dbReference type="Pfam" id="PF03451">
    <property type="entry name" value="HELP"/>
    <property type="match status" value="1"/>
</dbReference>
<feature type="compositionally biased region" description="Low complexity" evidence="9">
    <location>
        <begin position="107"/>
        <end position="118"/>
    </location>
</feature>
<evidence type="ECO:0000256" key="7">
    <source>
        <dbReference type="ARBA" id="ARBA00023212"/>
    </source>
</evidence>
<evidence type="ECO:0000256" key="5">
    <source>
        <dbReference type="ARBA" id="ARBA00022701"/>
    </source>
</evidence>
<dbReference type="Pfam" id="PF23409">
    <property type="entry name" value="Beta-prop_EML"/>
    <property type="match status" value="1"/>
</dbReference>
<feature type="compositionally biased region" description="Polar residues" evidence="9">
    <location>
        <begin position="124"/>
        <end position="140"/>
    </location>
</feature>
<keyword evidence="3" id="KW-0963">Cytoplasm</keyword>
<keyword evidence="7" id="KW-0206">Cytoskeleton</keyword>
<dbReference type="GO" id="GO:0005874">
    <property type="term" value="C:microtubule"/>
    <property type="evidence" value="ECO:0007669"/>
    <property type="project" value="UniProtKB-KW"/>
</dbReference>
<evidence type="ECO:0000256" key="4">
    <source>
        <dbReference type="ARBA" id="ARBA00022574"/>
    </source>
</evidence>
<feature type="repeat" description="WD" evidence="8">
    <location>
        <begin position="539"/>
        <end position="580"/>
    </location>
</feature>
<feature type="repeat" description="WD" evidence="8">
    <location>
        <begin position="668"/>
        <end position="699"/>
    </location>
</feature>
<dbReference type="AlphaFoldDB" id="A0AAV6S071"/>
<dbReference type="GO" id="GO:0072686">
    <property type="term" value="C:mitotic spindle"/>
    <property type="evidence" value="ECO:0007669"/>
    <property type="project" value="TreeGrafter"/>
</dbReference>
<gene>
    <name evidence="12" type="ORF">JOB18_032635</name>
</gene>
<organism evidence="12 13">
    <name type="scientific">Solea senegalensis</name>
    <name type="common">Senegalese sole</name>
    <dbReference type="NCBI Taxonomy" id="28829"/>
    <lineage>
        <taxon>Eukaryota</taxon>
        <taxon>Metazoa</taxon>
        <taxon>Chordata</taxon>
        <taxon>Craniata</taxon>
        <taxon>Vertebrata</taxon>
        <taxon>Euteleostomi</taxon>
        <taxon>Actinopterygii</taxon>
        <taxon>Neopterygii</taxon>
        <taxon>Teleostei</taxon>
        <taxon>Neoteleostei</taxon>
        <taxon>Acanthomorphata</taxon>
        <taxon>Carangaria</taxon>
        <taxon>Pleuronectiformes</taxon>
        <taxon>Pleuronectoidei</taxon>
        <taxon>Soleidae</taxon>
        <taxon>Solea</taxon>
    </lineage>
</organism>
<dbReference type="InterPro" id="IPR055439">
    <property type="entry name" value="Beta-prop_EML_1st"/>
</dbReference>
<evidence type="ECO:0000259" key="11">
    <source>
        <dbReference type="Pfam" id="PF23414"/>
    </source>
</evidence>
<evidence type="ECO:0000256" key="6">
    <source>
        <dbReference type="ARBA" id="ARBA00022737"/>
    </source>
</evidence>
<dbReference type="GO" id="GO:0000226">
    <property type="term" value="P:microtubule cytoskeleton organization"/>
    <property type="evidence" value="ECO:0007669"/>
    <property type="project" value="TreeGrafter"/>
</dbReference>
<evidence type="ECO:0000256" key="2">
    <source>
        <dbReference type="ARBA" id="ARBA00006489"/>
    </source>
</evidence>
<evidence type="ECO:0000259" key="10">
    <source>
        <dbReference type="Pfam" id="PF23409"/>
    </source>
</evidence>
<dbReference type="FunFam" id="2.130.10.10:FF:000011">
    <property type="entry name" value="Echinoderm microtubule-associated protein-like 2 isoform 1"/>
    <property type="match status" value="1"/>
</dbReference>
<dbReference type="GO" id="GO:0008017">
    <property type="term" value="F:microtubule binding"/>
    <property type="evidence" value="ECO:0007669"/>
    <property type="project" value="TreeGrafter"/>
</dbReference>
<comment type="caution">
    <text evidence="12">The sequence shown here is derived from an EMBL/GenBank/DDBJ whole genome shotgun (WGS) entry which is preliminary data.</text>
</comment>
<dbReference type="PANTHER" id="PTHR13720">
    <property type="entry name" value="WD-40 REPEAT PROTEIN"/>
    <property type="match status" value="1"/>
</dbReference>
<keyword evidence="13" id="KW-1185">Reference proteome</keyword>
<dbReference type="Proteomes" id="UP000693946">
    <property type="component" value="Linkage Group LG16"/>
</dbReference>
<dbReference type="InterPro" id="IPR050630">
    <property type="entry name" value="WD_repeat_EMAP"/>
</dbReference>
<evidence type="ECO:0000313" key="12">
    <source>
        <dbReference type="EMBL" id="KAG7510816.1"/>
    </source>
</evidence>